<comment type="caution">
    <text evidence="2">The sequence shown here is derived from an EMBL/GenBank/DDBJ whole genome shotgun (WGS) entry which is preliminary data.</text>
</comment>
<reference evidence="2 3" key="1">
    <citation type="submission" date="2016-05" db="EMBL/GenBank/DDBJ databases">
        <title>Diversity and Homogeneity among Thermoacidophilic Verrucomicrobia Methanotrophs Linked with Geographical Origin.</title>
        <authorList>
            <person name="Erikstad H.-A."/>
            <person name="Smestad N.B."/>
            <person name="Ceballos R.M."/>
            <person name="Birkeland N.-K."/>
        </authorList>
    </citation>
    <scope>NUCLEOTIDE SEQUENCE [LARGE SCALE GENOMIC DNA]</scope>
    <source>
        <strain evidence="2 3">Phi</strain>
    </source>
</reference>
<gene>
    <name evidence="2" type="ORF">A7Q10_01005</name>
</gene>
<organism evidence="2 3">
    <name type="scientific">Methylacidiphilum caldifontis</name>
    <dbReference type="NCBI Taxonomy" id="2795386"/>
    <lineage>
        <taxon>Bacteria</taxon>
        <taxon>Pseudomonadati</taxon>
        <taxon>Verrucomicrobiota</taxon>
        <taxon>Methylacidiphilae</taxon>
        <taxon>Methylacidiphilales</taxon>
        <taxon>Methylacidiphilaceae</taxon>
        <taxon>Methylacidiphilum (ex Ratnadevi et al. 2023)</taxon>
    </lineage>
</organism>
<dbReference type="InterPro" id="IPR004435">
    <property type="entry name" value="MobB_dom"/>
</dbReference>
<dbReference type="SUPFAM" id="SSF52540">
    <property type="entry name" value="P-loop containing nucleoside triphosphate hydrolases"/>
    <property type="match status" value="1"/>
</dbReference>
<dbReference type="CDD" id="cd03116">
    <property type="entry name" value="MobB"/>
    <property type="match status" value="1"/>
</dbReference>
<dbReference type="NCBIfam" id="TIGR00176">
    <property type="entry name" value="mobB"/>
    <property type="match status" value="1"/>
</dbReference>
<dbReference type="Gene3D" id="3.40.50.300">
    <property type="entry name" value="P-loop containing nucleotide triphosphate hydrolases"/>
    <property type="match status" value="1"/>
</dbReference>
<dbReference type="InterPro" id="IPR052539">
    <property type="entry name" value="MGD_biosynthesis_adapter"/>
</dbReference>
<keyword evidence="3" id="KW-1185">Reference proteome</keyword>
<feature type="domain" description="Molybdopterin-guanine dinucleotide biosynthesis protein B (MobB)" evidence="1">
    <location>
        <begin position="8"/>
        <end position="127"/>
    </location>
</feature>
<dbReference type="EMBL" id="LXQC01000154">
    <property type="protein sequence ID" value="TFE67396.1"/>
    <property type="molecule type" value="Genomic_DNA"/>
</dbReference>
<proteinExistence type="predicted"/>
<accession>A0A4Y8P9K8</accession>
<dbReference type="InterPro" id="IPR027417">
    <property type="entry name" value="P-loop_NTPase"/>
</dbReference>
<dbReference type="GO" id="GO:0005525">
    <property type="term" value="F:GTP binding"/>
    <property type="evidence" value="ECO:0007669"/>
    <property type="project" value="InterPro"/>
</dbReference>
<evidence type="ECO:0000259" key="1">
    <source>
        <dbReference type="Pfam" id="PF03205"/>
    </source>
</evidence>
<dbReference type="Proteomes" id="UP000297713">
    <property type="component" value="Unassembled WGS sequence"/>
</dbReference>
<dbReference type="GO" id="GO:0006777">
    <property type="term" value="P:Mo-molybdopterin cofactor biosynthetic process"/>
    <property type="evidence" value="ECO:0007669"/>
    <property type="project" value="InterPro"/>
</dbReference>
<dbReference type="PANTHER" id="PTHR40072:SF1">
    <property type="entry name" value="MOLYBDOPTERIN-GUANINE DINUCLEOTIDE BIOSYNTHESIS ADAPTER PROTEIN"/>
    <property type="match status" value="1"/>
</dbReference>
<evidence type="ECO:0000313" key="2">
    <source>
        <dbReference type="EMBL" id="TFE67396.1"/>
    </source>
</evidence>
<dbReference type="Pfam" id="PF03205">
    <property type="entry name" value="MobB"/>
    <property type="match status" value="1"/>
</dbReference>
<name>A0A4Y8P9K8_9BACT</name>
<protein>
    <submittedName>
        <fullName evidence="2">Molybdopterin-guanine dinucleotide biosynthesis protein B</fullName>
    </submittedName>
</protein>
<sequence>MKGSFVTVFGFVGRSGCGKTTLICKLIRYFSSNGLRVGAFKHAHKGFQLDYPGKDSYSLKEAGASAVCLLSGNQSAMIFDYGCPQEMIFQQLVKFLNTLGCDILFIEGLKKESHFPKLCFVERVEESELSLKEVVSCVGLITQTKESKDFWENKPVFFRDDVSAISSFILHWINPSL</sequence>
<dbReference type="PANTHER" id="PTHR40072">
    <property type="entry name" value="MOLYBDOPTERIN-GUANINE DINUCLEOTIDE BIOSYNTHESIS ADAPTER PROTEIN-RELATED"/>
    <property type="match status" value="1"/>
</dbReference>
<dbReference type="AlphaFoldDB" id="A0A4Y8P9K8"/>
<evidence type="ECO:0000313" key="3">
    <source>
        <dbReference type="Proteomes" id="UP000297713"/>
    </source>
</evidence>